<keyword evidence="6" id="KW-0539">Nucleus</keyword>
<sequence>MLAGSGRPRKACGQCKTQKVRCSGERPSCKRCTRLRRTCTYASVIVSGHAPSQLTKSTSTPELNASGEFEGGQFSQGRGQEACAQILRMPYEESIPTLPAQDHYLGIPRTLLSSLIDVFYSHVYNASLLLHKQLFLQSLTRRTARPHLVLSVCAFAAVFYRDANSQTSLLDNGFCIEWAERAGKLVLQEIETPHEDNVVTLLNLALFWYSRGEWRRCYVLKGSSKLPLEDLGPDRLGSEKYRTGTGLDSEILRRRFWAHYLMNCHSAESATADRPSERTLKLPLPWPEEDFVAGIADVTPIFLECGFSNGSLYAELSRSLTLHEVSVLIRTPQPNVSTRMCAIYALDAKISQWWSKLPDQFQVTPSNISTIPTGLLPKILLMQTVYRQCLTAIHASIIPLFSWSTEDDAWPAARRLSAIVAFDHAREASTLFEAVLKHYPEPSAIPSFVAYAAYCGCAIQVPFIWCCEQPVRESAYANVKTNAAMIRVLAKHWKFAAILEVHLRYIYKIHSRAPSFLENEPKYLDASKLKGIRMHSTRARDSILGHTHILWSENGDFLKKGEVPSLGAEGDSLQSSAGQTGVLSKSKPASVDEDDDPISITAELAQSHPDPELSYMSFNPSTGTDIYSEHIQDLFHPFLDPEMFILPDGELINFSHLDTSPMSLNFLDGWAPGMDTGFPEVPPQVDDRTEYG</sequence>
<dbReference type="GO" id="GO:0000981">
    <property type="term" value="F:DNA-binding transcription factor activity, RNA polymerase II-specific"/>
    <property type="evidence" value="ECO:0007669"/>
    <property type="project" value="InterPro"/>
</dbReference>
<dbReference type="STRING" id="1182545.A0A072P4B6"/>
<name>A0A072P4B6_9EURO</name>
<reference evidence="9 10" key="1">
    <citation type="submission" date="2013-03" db="EMBL/GenBank/DDBJ databases">
        <title>The Genome Sequence of Exophiala aquamarina CBS 119918.</title>
        <authorList>
            <consortium name="The Broad Institute Genomics Platform"/>
            <person name="Cuomo C."/>
            <person name="de Hoog S."/>
            <person name="Gorbushina A."/>
            <person name="Walker B."/>
            <person name="Young S.K."/>
            <person name="Zeng Q."/>
            <person name="Gargeya S."/>
            <person name="Fitzgerald M."/>
            <person name="Haas B."/>
            <person name="Abouelleil A."/>
            <person name="Allen A.W."/>
            <person name="Alvarado L."/>
            <person name="Arachchi H.M."/>
            <person name="Berlin A.M."/>
            <person name="Chapman S.B."/>
            <person name="Gainer-Dewar J."/>
            <person name="Goldberg J."/>
            <person name="Griggs A."/>
            <person name="Gujja S."/>
            <person name="Hansen M."/>
            <person name="Howarth C."/>
            <person name="Imamovic A."/>
            <person name="Ireland A."/>
            <person name="Larimer J."/>
            <person name="McCowan C."/>
            <person name="Murphy C."/>
            <person name="Pearson M."/>
            <person name="Poon T.W."/>
            <person name="Priest M."/>
            <person name="Roberts A."/>
            <person name="Saif S."/>
            <person name="Shea T."/>
            <person name="Sisk P."/>
            <person name="Sykes S."/>
            <person name="Wortman J."/>
            <person name="Nusbaum C."/>
            <person name="Birren B."/>
        </authorList>
    </citation>
    <scope>NUCLEOTIDE SEQUENCE [LARGE SCALE GENOMIC DNA]</scope>
    <source>
        <strain evidence="9 10">CBS 119918</strain>
    </source>
</reference>
<dbReference type="HOGENOM" id="CLU_024802_0_0_1"/>
<feature type="compositionally biased region" description="Polar residues" evidence="7">
    <location>
        <begin position="52"/>
        <end position="63"/>
    </location>
</feature>
<feature type="compositionally biased region" description="Polar residues" evidence="7">
    <location>
        <begin position="572"/>
        <end position="583"/>
    </location>
</feature>
<dbReference type="VEuPathDB" id="FungiDB:A1O9_08994"/>
<dbReference type="InterPro" id="IPR007219">
    <property type="entry name" value="XnlR_reg_dom"/>
</dbReference>
<evidence type="ECO:0000313" key="10">
    <source>
        <dbReference type="Proteomes" id="UP000027920"/>
    </source>
</evidence>
<evidence type="ECO:0000313" key="9">
    <source>
        <dbReference type="EMBL" id="KEF54552.1"/>
    </source>
</evidence>
<dbReference type="PANTHER" id="PTHR47338:SF5">
    <property type="entry name" value="ZN(II)2CYS6 TRANSCRIPTION FACTOR (EUROFUNG)"/>
    <property type="match status" value="1"/>
</dbReference>
<keyword evidence="4" id="KW-0238">DNA-binding</keyword>
<dbReference type="InterPro" id="IPR050815">
    <property type="entry name" value="TF_fung"/>
</dbReference>
<dbReference type="Gene3D" id="4.10.240.10">
    <property type="entry name" value="Zn(2)-C6 fungal-type DNA-binding domain"/>
    <property type="match status" value="1"/>
</dbReference>
<gene>
    <name evidence="9" type="ORF">A1O9_08994</name>
</gene>
<dbReference type="Pfam" id="PF00172">
    <property type="entry name" value="Zn_clus"/>
    <property type="match status" value="1"/>
</dbReference>
<comment type="subcellular location">
    <subcellularLocation>
        <location evidence="1">Nucleus</location>
    </subcellularLocation>
</comment>
<dbReference type="GO" id="GO:0005634">
    <property type="term" value="C:nucleus"/>
    <property type="evidence" value="ECO:0007669"/>
    <property type="project" value="UniProtKB-SubCell"/>
</dbReference>
<keyword evidence="5" id="KW-0804">Transcription</keyword>
<dbReference type="InterPro" id="IPR036864">
    <property type="entry name" value="Zn2-C6_fun-type_DNA-bd_sf"/>
</dbReference>
<dbReference type="OrthoDB" id="309640at2759"/>
<proteinExistence type="predicted"/>
<comment type="caution">
    <text evidence="9">The sequence shown here is derived from an EMBL/GenBank/DDBJ whole genome shotgun (WGS) entry which is preliminary data.</text>
</comment>
<dbReference type="AlphaFoldDB" id="A0A072P4B6"/>
<evidence type="ECO:0000259" key="8">
    <source>
        <dbReference type="PROSITE" id="PS50048"/>
    </source>
</evidence>
<evidence type="ECO:0000256" key="3">
    <source>
        <dbReference type="ARBA" id="ARBA00023015"/>
    </source>
</evidence>
<organism evidence="9 10">
    <name type="scientific">Exophiala aquamarina CBS 119918</name>
    <dbReference type="NCBI Taxonomy" id="1182545"/>
    <lineage>
        <taxon>Eukaryota</taxon>
        <taxon>Fungi</taxon>
        <taxon>Dikarya</taxon>
        <taxon>Ascomycota</taxon>
        <taxon>Pezizomycotina</taxon>
        <taxon>Eurotiomycetes</taxon>
        <taxon>Chaetothyriomycetidae</taxon>
        <taxon>Chaetothyriales</taxon>
        <taxon>Herpotrichiellaceae</taxon>
        <taxon>Exophiala</taxon>
    </lineage>
</organism>
<dbReference type="EMBL" id="AMGV01000009">
    <property type="protein sequence ID" value="KEF54552.1"/>
    <property type="molecule type" value="Genomic_DNA"/>
</dbReference>
<dbReference type="InterPro" id="IPR001138">
    <property type="entry name" value="Zn2Cys6_DnaBD"/>
</dbReference>
<dbReference type="GeneID" id="25283904"/>
<accession>A0A072P4B6</accession>
<evidence type="ECO:0000256" key="7">
    <source>
        <dbReference type="SAM" id="MobiDB-lite"/>
    </source>
</evidence>
<dbReference type="CDD" id="cd12148">
    <property type="entry name" value="fungal_TF_MHR"/>
    <property type="match status" value="1"/>
</dbReference>
<dbReference type="GO" id="GO:0008270">
    <property type="term" value="F:zinc ion binding"/>
    <property type="evidence" value="ECO:0007669"/>
    <property type="project" value="InterPro"/>
</dbReference>
<dbReference type="PANTHER" id="PTHR47338">
    <property type="entry name" value="ZN(II)2CYS6 TRANSCRIPTION FACTOR (EUROFUNG)-RELATED"/>
    <property type="match status" value="1"/>
</dbReference>
<dbReference type="Pfam" id="PF04082">
    <property type="entry name" value="Fungal_trans"/>
    <property type="match status" value="1"/>
</dbReference>
<protein>
    <recommendedName>
        <fullName evidence="8">Zn(2)-C6 fungal-type domain-containing protein</fullName>
    </recommendedName>
</protein>
<dbReference type="PROSITE" id="PS00463">
    <property type="entry name" value="ZN2_CY6_FUNGAL_1"/>
    <property type="match status" value="1"/>
</dbReference>
<evidence type="ECO:0000256" key="6">
    <source>
        <dbReference type="ARBA" id="ARBA00023242"/>
    </source>
</evidence>
<evidence type="ECO:0000256" key="5">
    <source>
        <dbReference type="ARBA" id="ARBA00023163"/>
    </source>
</evidence>
<dbReference type="GO" id="GO:0003677">
    <property type="term" value="F:DNA binding"/>
    <property type="evidence" value="ECO:0007669"/>
    <property type="project" value="UniProtKB-KW"/>
</dbReference>
<keyword evidence="2" id="KW-0479">Metal-binding</keyword>
<keyword evidence="3" id="KW-0805">Transcription regulation</keyword>
<evidence type="ECO:0000256" key="2">
    <source>
        <dbReference type="ARBA" id="ARBA00022723"/>
    </source>
</evidence>
<feature type="region of interest" description="Disordered" evidence="7">
    <location>
        <begin position="52"/>
        <end position="77"/>
    </location>
</feature>
<dbReference type="SUPFAM" id="SSF57701">
    <property type="entry name" value="Zn2/Cys6 DNA-binding domain"/>
    <property type="match status" value="1"/>
</dbReference>
<dbReference type="SMART" id="SM00066">
    <property type="entry name" value="GAL4"/>
    <property type="match status" value="1"/>
</dbReference>
<feature type="region of interest" description="Disordered" evidence="7">
    <location>
        <begin position="568"/>
        <end position="593"/>
    </location>
</feature>
<dbReference type="GO" id="GO:0006351">
    <property type="term" value="P:DNA-templated transcription"/>
    <property type="evidence" value="ECO:0007669"/>
    <property type="project" value="InterPro"/>
</dbReference>
<dbReference type="PROSITE" id="PS50048">
    <property type="entry name" value="ZN2_CY6_FUNGAL_2"/>
    <property type="match status" value="1"/>
</dbReference>
<evidence type="ECO:0000256" key="1">
    <source>
        <dbReference type="ARBA" id="ARBA00004123"/>
    </source>
</evidence>
<feature type="domain" description="Zn(2)-C6 fungal-type" evidence="8">
    <location>
        <begin position="11"/>
        <end position="41"/>
    </location>
</feature>
<evidence type="ECO:0000256" key="4">
    <source>
        <dbReference type="ARBA" id="ARBA00023125"/>
    </source>
</evidence>
<dbReference type="CDD" id="cd00067">
    <property type="entry name" value="GAL4"/>
    <property type="match status" value="1"/>
</dbReference>
<dbReference type="RefSeq" id="XP_013257142.1">
    <property type="nucleotide sequence ID" value="XM_013401688.1"/>
</dbReference>
<keyword evidence="10" id="KW-1185">Reference proteome</keyword>
<dbReference type="Proteomes" id="UP000027920">
    <property type="component" value="Unassembled WGS sequence"/>
</dbReference>